<evidence type="ECO:0000256" key="4">
    <source>
        <dbReference type="ARBA" id="ARBA00022989"/>
    </source>
</evidence>
<evidence type="ECO:0000256" key="2">
    <source>
        <dbReference type="ARBA" id="ARBA00022475"/>
    </source>
</evidence>
<protein>
    <submittedName>
        <fullName evidence="7">LysE family translocator</fullName>
    </submittedName>
</protein>
<keyword evidence="2" id="KW-1003">Cell membrane</keyword>
<dbReference type="PANTHER" id="PTHR30086:SF20">
    <property type="entry name" value="ARGININE EXPORTER PROTEIN ARGO-RELATED"/>
    <property type="match status" value="1"/>
</dbReference>
<keyword evidence="5 6" id="KW-0472">Membrane</keyword>
<dbReference type="PANTHER" id="PTHR30086">
    <property type="entry name" value="ARGININE EXPORTER PROTEIN ARGO"/>
    <property type="match status" value="1"/>
</dbReference>
<dbReference type="RefSeq" id="WP_260502787.1">
    <property type="nucleotide sequence ID" value="NZ_CALTWI010000003.1"/>
</dbReference>
<evidence type="ECO:0000313" key="8">
    <source>
        <dbReference type="Proteomes" id="UP000272010"/>
    </source>
</evidence>
<dbReference type="AlphaFoldDB" id="A0A386ULA9"/>
<reference evidence="8" key="1">
    <citation type="submission" date="2018-07" db="EMBL/GenBank/DDBJ databases">
        <title>Genome Structure of the Opportunistic Pathogen Paracoccus yeei (Alphaproteobacteria) and Identification of Putative Virulence Factors.</title>
        <authorList>
            <person name="Lasek R."/>
            <person name="Szuplewska M."/>
            <person name="Mitura M."/>
            <person name="Decewicz P."/>
            <person name="Chmielowska C."/>
            <person name="Pawlot A."/>
            <person name="Sentkowska D."/>
            <person name="Czarnecki J."/>
            <person name="Bartosik D."/>
        </authorList>
    </citation>
    <scope>NUCLEOTIDE SEQUENCE [LARGE SCALE GENOMIC DNA]</scope>
    <source>
        <strain evidence="8">CCUG 32053</strain>
    </source>
</reference>
<dbReference type="EMBL" id="CP031078">
    <property type="protein sequence ID" value="AYF01088.1"/>
    <property type="molecule type" value="Genomic_DNA"/>
</dbReference>
<dbReference type="GO" id="GO:0005886">
    <property type="term" value="C:plasma membrane"/>
    <property type="evidence" value="ECO:0007669"/>
    <property type="project" value="UniProtKB-SubCell"/>
</dbReference>
<evidence type="ECO:0000256" key="1">
    <source>
        <dbReference type="ARBA" id="ARBA00004651"/>
    </source>
</evidence>
<dbReference type="InterPro" id="IPR001123">
    <property type="entry name" value="LeuE-type"/>
</dbReference>
<evidence type="ECO:0000256" key="6">
    <source>
        <dbReference type="SAM" id="Phobius"/>
    </source>
</evidence>
<accession>A0A386ULA9</accession>
<dbReference type="Proteomes" id="UP000272010">
    <property type="component" value="Chromosome"/>
</dbReference>
<evidence type="ECO:0000256" key="3">
    <source>
        <dbReference type="ARBA" id="ARBA00022692"/>
    </source>
</evidence>
<name>A0A386ULA9_9RHOB</name>
<proteinExistence type="predicted"/>
<dbReference type="GO" id="GO:0015171">
    <property type="term" value="F:amino acid transmembrane transporter activity"/>
    <property type="evidence" value="ECO:0007669"/>
    <property type="project" value="TreeGrafter"/>
</dbReference>
<sequence length="212" mass="21953">MSGLPSAPTLLAFAGLAFGLAVTPGPNMAYLISCSIRRGRWAGLVSLGGIALGYVFYLLCAVTGVAAMLLAQPRALVLLKLAGAAYLAVLAVRLLAADGLFGRPPAQHPPESRGGLFLMGFLTNLLNPGVALLYLTLLPLFVVVEARSIWLQSLTLGSVHIVIGLAVNAAVALTAGSLAGFLIRHPGWLRGQRWITSGALAVFSAQILAALC</sequence>
<feature type="transmembrane region" description="Helical" evidence="6">
    <location>
        <begin position="116"/>
        <end position="144"/>
    </location>
</feature>
<keyword evidence="3 6" id="KW-0812">Transmembrane</keyword>
<comment type="subcellular location">
    <subcellularLocation>
        <location evidence="1">Cell membrane</location>
        <topology evidence="1">Multi-pass membrane protein</topology>
    </subcellularLocation>
</comment>
<organism evidence="7 8">
    <name type="scientific">Paracoccus yeei</name>
    <dbReference type="NCBI Taxonomy" id="147645"/>
    <lineage>
        <taxon>Bacteria</taxon>
        <taxon>Pseudomonadati</taxon>
        <taxon>Pseudomonadota</taxon>
        <taxon>Alphaproteobacteria</taxon>
        <taxon>Rhodobacterales</taxon>
        <taxon>Paracoccaceae</taxon>
        <taxon>Paracoccus</taxon>
    </lineage>
</organism>
<evidence type="ECO:0000256" key="5">
    <source>
        <dbReference type="ARBA" id="ARBA00023136"/>
    </source>
</evidence>
<keyword evidence="4 6" id="KW-1133">Transmembrane helix</keyword>
<dbReference type="Pfam" id="PF01810">
    <property type="entry name" value="LysE"/>
    <property type="match status" value="1"/>
</dbReference>
<feature type="transmembrane region" description="Helical" evidence="6">
    <location>
        <begin position="156"/>
        <end position="182"/>
    </location>
</feature>
<gene>
    <name evidence="7" type="ORF">PY32053_01458</name>
</gene>
<evidence type="ECO:0000313" key="7">
    <source>
        <dbReference type="EMBL" id="AYF01088.1"/>
    </source>
</evidence>
<feature type="transmembrane region" description="Helical" evidence="6">
    <location>
        <begin position="41"/>
        <end position="70"/>
    </location>
</feature>
<feature type="transmembrane region" description="Helical" evidence="6">
    <location>
        <begin position="77"/>
        <end position="96"/>
    </location>
</feature>